<proteinExistence type="predicted"/>
<feature type="non-terminal residue" evidence="1">
    <location>
        <position position="117"/>
    </location>
</feature>
<protein>
    <submittedName>
        <fullName evidence="1">Uncharacterized protein</fullName>
    </submittedName>
</protein>
<dbReference type="OrthoDB" id="3222453at2759"/>
<reference evidence="1" key="1">
    <citation type="journal article" date="2016" name="Mol. Biol. Evol.">
        <title>Comparative Genomics of Early-Diverging Mushroom-Forming Fungi Provides Insights into the Origins of Lignocellulose Decay Capabilities.</title>
        <authorList>
            <person name="Nagy L.G."/>
            <person name="Riley R."/>
            <person name="Tritt A."/>
            <person name="Adam C."/>
            <person name="Daum C."/>
            <person name="Floudas D."/>
            <person name="Sun H."/>
            <person name="Yadav J.S."/>
            <person name="Pangilinan J."/>
            <person name="Larsson K.H."/>
            <person name="Matsuura K."/>
            <person name="Barry K."/>
            <person name="Labutti K."/>
            <person name="Kuo R."/>
            <person name="Ohm R.A."/>
            <person name="Bhattacharya S.S."/>
            <person name="Shirouzu T."/>
            <person name="Yoshinaga Y."/>
            <person name="Martin F.M."/>
            <person name="Grigoriev I.V."/>
            <person name="Hibbett D.S."/>
        </authorList>
    </citation>
    <scope>NUCLEOTIDE SEQUENCE [LARGE SCALE GENOMIC DNA]</scope>
    <source>
        <strain evidence="1">CBS 109695</strain>
    </source>
</reference>
<accession>A0A166WFZ8</accession>
<evidence type="ECO:0000313" key="1">
    <source>
        <dbReference type="EMBL" id="KZP33720.1"/>
    </source>
</evidence>
<gene>
    <name evidence="1" type="ORF">FIBSPDRAFT_673129</name>
</gene>
<dbReference type="AlphaFoldDB" id="A0A166WFZ8"/>
<dbReference type="EMBL" id="KV417481">
    <property type="protein sequence ID" value="KZP33720.1"/>
    <property type="molecule type" value="Genomic_DNA"/>
</dbReference>
<name>A0A166WFZ8_9AGAM</name>
<organism evidence="1">
    <name type="scientific">Athelia psychrophila</name>
    <dbReference type="NCBI Taxonomy" id="1759441"/>
    <lineage>
        <taxon>Eukaryota</taxon>
        <taxon>Fungi</taxon>
        <taxon>Dikarya</taxon>
        <taxon>Basidiomycota</taxon>
        <taxon>Agaricomycotina</taxon>
        <taxon>Agaricomycetes</taxon>
        <taxon>Agaricomycetidae</taxon>
        <taxon>Atheliales</taxon>
        <taxon>Atheliaceae</taxon>
        <taxon>Athelia</taxon>
    </lineage>
</organism>
<feature type="non-terminal residue" evidence="1">
    <location>
        <position position="1"/>
    </location>
</feature>
<sequence length="117" mass="12641">DGASSVDYRGLKELRSYAMRNAESWYEFVNDDLGLGAPIGSLCLVTGCDKSTTWRIASVSRGSLSNTIASVQAGVSYSFSWETDCPAFVRAGPDLGGDDPLPQNQCLFVRGLKIKVR</sequence>